<proteinExistence type="predicted"/>
<sequence>MSCACGIATKDLSKNSLVCGGCGNVASATYGRIEDAETDARTMNDRLLRCKVCKEVAWRGMENANVEKMKVNLASGSVAPAGAVPKSTVVVDSAPEPAQPEPSLADLAADW</sequence>
<organism evidence="2 3">
    <name type="scientific">Thecamonas trahens ATCC 50062</name>
    <dbReference type="NCBI Taxonomy" id="461836"/>
    <lineage>
        <taxon>Eukaryota</taxon>
        <taxon>Apusozoa</taxon>
        <taxon>Apusomonadida</taxon>
        <taxon>Apusomonadidae</taxon>
        <taxon>Thecamonas</taxon>
    </lineage>
</organism>
<dbReference type="GeneID" id="25564513"/>
<reference evidence="2 3" key="1">
    <citation type="submission" date="2010-05" db="EMBL/GenBank/DDBJ databases">
        <title>The Genome Sequence of Thecamonas trahens ATCC 50062.</title>
        <authorList>
            <consortium name="The Broad Institute Genome Sequencing Platform"/>
            <person name="Russ C."/>
            <person name="Cuomo C."/>
            <person name="Shea T."/>
            <person name="Young S.K."/>
            <person name="Zeng Q."/>
            <person name="Koehrsen M."/>
            <person name="Haas B."/>
            <person name="Borodovsky M."/>
            <person name="Guigo R."/>
            <person name="Alvarado L."/>
            <person name="Berlin A."/>
            <person name="Bochicchio J."/>
            <person name="Borenstein D."/>
            <person name="Chapman S."/>
            <person name="Chen Z."/>
            <person name="Freedman E."/>
            <person name="Gellesch M."/>
            <person name="Goldberg J."/>
            <person name="Griggs A."/>
            <person name="Gujja S."/>
            <person name="Heilman E."/>
            <person name="Heiman D."/>
            <person name="Hepburn T."/>
            <person name="Howarth C."/>
            <person name="Jen D."/>
            <person name="Larson L."/>
            <person name="Mehta T."/>
            <person name="Park D."/>
            <person name="Pearson M."/>
            <person name="Roberts A."/>
            <person name="Saif S."/>
            <person name="Shenoy N."/>
            <person name="Sisk P."/>
            <person name="Stolte C."/>
            <person name="Sykes S."/>
            <person name="Thomson T."/>
            <person name="Walk T."/>
            <person name="White J."/>
            <person name="Yandava C."/>
            <person name="Burger G."/>
            <person name="Gray M.W."/>
            <person name="Holland P.W.H."/>
            <person name="King N."/>
            <person name="Lang F.B.F."/>
            <person name="Roger A.J."/>
            <person name="Ruiz-Trillo I."/>
            <person name="Lander E."/>
            <person name="Nusbaum C."/>
        </authorList>
    </citation>
    <scope>NUCLEOTIDE SEQUENCE [LARGE SCALE GENOMIC DNA]</scope>
    <source>
        <strain evidence="2 3">ATCC 50062</strain>
    </source>
</reference>
<protein>
    <submittedName>
        <fullName evidence="2">Uncharacterized protein</fullName>
    </submittedName>
</protein>
<dbReference type="RefSeq" id="XP_013758083.1">
    <property type="nucleotide sequence ID" value="XM_013902629.1"/>
</dbReference>
<evidence type="ECO:0000256" key="1">
    <source>
        <dbReference type="SAM" id="MobiDB-lite"/>
    </source>
</evidence>
<keyword evidence="3" id="KW-1185">Reference proteome</keyword>
<name>A0A0L0DCK7_THETB</name>
<dbReference type="EMBL" id="GL349453">
    <property type="protein sequence ID" value="KNC49048.1"/>
    <property type="molecule type" value="Genomic_DNA"/>
</dbReference>
<feature type="region of interest" description="Disordered" evidence="1">
    <location>
        <begin position="90"/>
        <end position="111"/>
    </location>
</feature>
<dbReference type="AlphaFoldDB" id="A0A0L0DCK7"/>
<gene>
    <name evidence="2" type="ORF">AMSG_05008</name>
</gene>
<evidence type="ECO:0000313" key="2">
    <source>
        <dbReference type="EMBL" id="KNC49048.1"/>
    </source>
</evidence>
<evidence type="ECO:0000313" key="3">
    <source>
        <dbReference type="Proteomes" id="UP000054408"/>
    </source>
</evidence>
<accession>A0A0L0DCK7</accession>
<dbReference type="Proteomes" id="UP000054408">
    <property type="component" value="Unassembled WGS sequence"/>
</dbReference>